<dbReference type="EMBL" id="VNIB01000007">
    <property type="protein sequence ID" value="TYO98279.1"/>
    <property type="molecule type" value="Genomic_DNA"/>
</dbReference>
<keyword evidence="6" id="KW-0802">TPR repeat</keyword>
<dbReference type="InterPro" id="IPR019734">
    <property type="entry name" value="TPR_rpt"/>
</dbReference>
<dbReference type="GO" id="GO:0051205">
    <property type="term" value="P:protein insertion into membrane"/>
    <property type="evidence" value="ECO:0007669"/>
    <property type="project" value="TreeGrafter"/>
</dbReference>
<feature type="domain" description="Outer membrane lipoprotein BamD-like" evidence="8">
    <location>
        <begin position="32"/>
        <end position="215"/>
    </location>
</feature>
<evidence type="ECO:0000256" key="1">
    <source>
        <dbReference type="ARBA" id="ARBA00022729"/>
    </source>
</evidence>
<dbReference type="NCBIfam" id="TIGR03302">
    <property type="entry name" value="OM_YfiO"/>
    <property type="match status" value="1"/>
</dbReference>
<dbReference type="PROSITE" id="PS51257">
    <property type="entry name" value="PROKAR_LIPOPROTEIN"/>
    <property type="match status" value="1"/>
</dbReference>
<dbReference type="SUPFAM" id="SSF48452">
    <property type="entry name" value="TPR-like"/>
    <property type="match status" value="1"/>
</dbReference>
<dbReference type="SMART" id="SM00028">
    <property type="entry name" value="TPR"/>
    <property type="match status" value="3"/>
</dbReference>
<comment type="caution">
    <text evidence="9">The sequence shown here is derived from an EMBL/GenBank/DDBJ whole genome shotgun (WGS) entry which is preliminary data.</text>
</comment>
<sequence>MRTLLAVLTALCLLAACARPVVPPPKTAAYYLQEGEKMFDRGLFEEAIANWEKVRESYYSPELNIIAELKIAEAYFLAEKYPEAAAAYEDFLKQHPNSDRVSQALYQLGLSYFRQMLPADRDQTATRSALATFRNLVKRFPDDPHLEEVKVYIGRCEDRLAEHEVYVAKWYLKTGKPKAAIDRLEAMFRTYPNYFYRDEAWLCLGKAYLLTGQKEKAVKAFNTLFREFPSSPFIIEAQKFMEKHY</sequence>
<dbReference type="PROSITE" id="PS50005">
    <property type="entry name" value="TPR"/>
    <property type="match status" value="1"/>
</dbReference>
<keyword evidence="10" id="KW-1185">Reference proteome</keyword>
<dbReference type="InterPro" id="IPR011990">
    <property type="entry name" value="TPR-like_helical_dom_sf"/>
</dbReference>
<reference evidence="9 10" key="1">
    <citation type="submission" date="2019-07" db="EMBL/GenBank/DDBJ databases">
        <title>Genomic Encyclopedia of Type Strains, Phase IV (KMG-IV): sequencing the most valuable type-strain genomes for metagenomic binning, comparative biology and taxonomic classification.</title>
        <authorList>
            <person name="Goeker M."/>
        </authorList>
    </citation>
    <scope>NUCLEOTIDE SEQUENCE [LARGE SCALE GENOMIC DNA]</scope>
    <source>
        <strain evidence="9 10">SS015</strain>
    </source>
</reference>
<dbReference type="Pfam" id="PF13525">
    <property type="entry name" value="YfiO"/>
    <property type="match status" value="1"/>
</dbReference>
<keyword evidence="2" id="KW-0472">Membrane</keyword>
<dbReference type="PANTHER" id="PTHR37423:SF1">
    <property type="entry name" value="OUTER MEMBRANE PROTEIN ASSEMBLY FACTOR BAMD"/>
    <property type="match status" value="1"/>
</dbReference>
<keyword evidence="3" id="KW-0564">Palmitate</keyword>
<dbReference type="RefSeq" id="WP_148896049.1">
    <property type="nucleotide sequence ID" value="NZ_VNIB01000007.1"/>
</dbReference>
<dbReference type="Proteomes" id="UP000324159">
    <property type="component" value="Unassembled WGS sequence"/>
</dbReference>
<evidence type="ECO:0000256" key="3">
    <source>
        <dbReference type="ARBA" id="ARBA00023139"/>
    </source>
</evidence>
<evidence type="ECO:0000256" key="2">
    <source>
        <dbReference type="ARBA" id="ARBA00023136"/>
    </source>
</evidence>
<evidence type="ECO:0000259" key="8">
    <source>
        <dbReference type="Pfam" id="PF13525"/>
    </source>
</evidence>
<feature type="chain" id="PRO_5023462466" evidence="7">
    <location>
        <begin position="19"/>
        <end position="245"/>
    </location>
</feature>
<gene>
    <name evidence="9" type="ORF">EDC39_10774</name>
</gene>
<protein>
    <submittedName>
        <fullName evidence="9">Beta-barrel assembly machine subunit BamD</fullName>
    </submittedName>
</protein>
<feature type="repeat" description="TPR" evidence="6">
    <location>
        <begin position="198"/>
        <end position="231"/>
    </location>
</feature>
<keyword evidence="1 7" id="KW-0732">Signal</keyword>
<name>A0A5D3WHE9_9BACT</name>
<evidence type="ECO:0000256" key="5">
    <source>
        <dbReference type="ARBA" id="ARBA00023288"/>
    </source>
</evidence>
<evidence type="ECO:0000256" key="7">
    <source>
        <dbReference type="SAM" id="SignalP"/>
    </source>
</evidence>
<dbReference type="OrthoDB" id="9781894at2"/>
<evidence type="ECO:0000256" key="6">
    <source>
        <dbReference type="PROSITE-ProRule" id="PRU00339"/>
    </source>
</evidence>
<evidence type="ECO:0000313" key="9">
    <source>
        <dbReference type="EMBL" id="TYO98279.1"/>
    </source>
</evidence>
<dbReference type="InterPro" id="IPR039565">
    <property type="entry name" value="BamD-like"/>
</dbReference>
<organism evidence="9 10">
    <name type="scientific">Geothermobacter ehrlichii</name>
    <dbReference type="NCBI Taxonomy" id="213224"/>
    <lineage>
        <taxon>Bacteria</taxon>
        <taxon>Pseudomonadati</taxon>
        <taxon>Thermodesulfobacteriota</taxon>
        <taxon>Desulfuromonadia</taxon>
        <taxon>Desulfuromonadales</taxon>
        <taxon>Geothermobacteraceae</taxon>
        <taxon>Geothermobacter</taxon>
    </lineage>
</organism>
<proteinExistence type="inferred from homology"/>
<evidence type="ECO:0000313" key="10">
    <source>
        <dbReference type="Proteomes" id="UP000324159"/>
    </source>
</evidence>
<dbReference type="HAMAP" id="MF_00922">
    <property type="entry name" value="OM_assembly_BamD"/>
    <property type="match status" value="1"/>
</dbReference>
<keyword evidence="4" id="KW-0998">Cell outer membrane</keyword>
<evidence type="ECO:0000256" key="4">
    <source>
        <dbReference type="ARBA" id="ARBA00023237"/>
    </source>
</evidence>
<dbReference type="AlphaFoldDB" id="A0A5D3WHE9"/>
<keyword evidence="5" id="KW-0449">Lipoprotein</keyword>
<dbReference type="PANTHER" id="PTHR37423">
    <property type="entry name" value="SOLUBLE LYTIC MUREIN TRANSGLYCOSYLASE-RELATED"/>
    <property type="match status" value="1"/>
</dbReference>
<accession>A0A5D3WHE9</accession>
<feature type="signal peptide" evidence="7">
    <location>
        <begin position="1"/>
        <end position="18"/>
    </location>
</feature>
<dbReference type="InterPro" id="IPR017689">
    <property type="entry name" value="BamD"/>
</dbReference>
<dbReference type="GO" id="GO:1990063">
    <property type="term" value="C:Bam protein complex"/>
    <property type="evidence" value="ECO:0007669"/>
    <property type="project" value="TreeGrafter"/>
</dbReference>
<dbReference type="Gene3D" id="1.25.40.10">
    <property type="entry name" value="Tetratricopeptide repeat domain"/>
    <property type="match status" value="1"/>
</dbReference>